<protein>
    <submittedName>
        <fullName evidence="2">Uncharacterized protein</fullName>
    </submittedName>
</protein>
<accession>A0A426ZD90</accession>
<organism evidence="2 3">
    <name type="scientific">Ensete ventricosum</name>
    <name type="common">Abyssinian banana</name>
    <name type="synonym">Musa ensete</name>
    <dbReference type="NCBI Taxonomy" id="4639"/>
    <lineage>
        <taxon>Eukaryota</taxon>
        <taxon>Viridiplantae</taxon>
        <taxon>Streptophyta</taxon>
        <taxon>Embryophyta</taxon>
        <taxon>Tracheophyta</taxon>
        <taxon>Spermatophyta</taxon>
        <taxon>Magnoliopsida</taxon>
        <taxon>Liliopsida</taxon>
        <taxon>Zingiberales</taxon>
        <taxon>Musaceae</taxon>
        <taxon>Ensete</taxon>
    </lineage>
</organism>
<dbReference type="Proteomes" id="UP000287651">
    <property type="component" value="Unassembled WGS sequence"/>
</dbReference>
<comment type="caution">
    <text evidence="2">The sequence shown here is derived from an EMBL/GenBank/DDBJ whole genome shotgun (WGS) entry which is preliminary data.</text>
</comment>
<evidence type="ECO:0000313" key="2">
    <source>
        <dbReference type="EMBL" id="RRT61923.1"/>
    </source>
</evidence>
<dbReference type="EMBL" id="AMZH03007193">
    <property type="protein sequence ID" value="RRT61923.1"/>
    <property type="molecule type" value="Genomic_DNA"/>
</dbReference>
<feature type="region of interest" description="Disordered" evidence="1">
    <location>
        <begin position="84"/>
        <end position="144"/>
    </location>
</feature>
<evidence type="ECO:0000256" key="1">
    <source>
        <dbReference type="SAM" id="MobiDB-lite"/>
    </source>
</evidence>
<sequence>MVAVAEEVANGCVEGEGSFKCVRRWWRKLQTCLSVEGVAHESSSGVESYAQKQWWRRKLWTFPLATKGATHEAVVANQRRWFGHPDQVNSTTASELEASDKDDDINETNLDLNLGLKTTDGDRETKSRNTKLDEGDQPVKASTSRGTKRTVSLFCVPFSAGFLESSARLHRGVLSPGRVSPPACFRALNPPLRLRLRFVALPRIGAALPLARPWRSSSDAKSGGLSKSERLGGSSSLVRF</sequence>
<dbReference type="AlphaFoldDB" id="A0A426ZD90"/>
<feature type="compositionally biased region" description="Basic and acidic residues" evidence="1">
    <location>
        <begin position="119"/>
        <end position="134"/>
    </location>
</feature>
<name>A0A426ZD90_ENSVE</name>
<proteinExistence type="predicted"/>
<gene>
    <name evidence="2" type="ORF">B296_00037246</name>
</gene>
<reference evidence="2 3" key="1">
    <citation type="journal article" date="2014" name="Agronomy (Basel)">
        <title>A Draft Genome Sequence for Ensete ventricosum, the Drought-Tolerant Tree Against Hunger.</title>
        <authorList>
            <person name="Harrison J."/>
            <person name="Moore K.A."/>
            <person name="Paszkiewicz K."/>
            <person name="Jones T."/>
            <person name="Grant M."/>
            <person name="Ambacheew D."/>
            <person name="Muzemil S."/>
            <person name="Studholme D.J."/>
        </authorList>
    </citation>
    <scope>NUCLEOTIDE SEQUENCE [LARGE SCALE GENOMIC DNA]</scope>
</reference>
<feature type="region of interest" description="Disordered" evidence="1">
    <location>
        <begin position="214"/>
        <end position="240"/>
    </location>
</feature>
<evidence type="ECO:0000313" key="3">
    <source>
        <dbReference type="Proteomes" id="UP000287651"/>
    </source>
</evidence>